<comment type="caution">
    <text evidence="1">The sequence shown here is derived from an EMBL/GenBank/DDBJ whole genome shotgun (WGS) entry which is preliminary data.</text>
</comment>
<sequence length="156" mass="17510">MEIRWSIDKKRGNFRPVLSWSITLEPAEKELGMAPLAVDTEIPMPPAYWESHCYPGQHERSGKPLGGSWEVLTPAHKSGRSEGRMILPWRENNAYPEVITGFERVREAMEKALSEAAASTPMHEEEKMALGKMVRKQLAPGLAADRMLSSVLKRVA</sequence>
<dbReference type="AlphaFoldDB" id="A0A562S8G6"/>
<gene>
    <name evidence="1" type="ORF">LZ24_00327</name>
</gene>
<evidence type="ECO:0000313" key="1">
    <source>
        <dbReference type="EMBL" id="TWI76706.1"/>
    </source>
</evidence>
<keyword evidence="2" id="KW-1185">Reference proteome</keyword>
<dbReference type="OrthoDB" id="5458931at2"/>
<protein>
    <submittedName>
        <fullName evidence="1">Uncharacterized protein</fullName>
    </submittedName>
</protein>
<evidence type="ECO:0000313" key="2">
    <source>
        <dbReference type="Proteomes" id="UP000318307"/>
    </source>
</evidence>
<accession>A0A562S8G6</accession>
<proteinExistence type="predicted"/>
<name>A0A562S8G6_9BACT</name>
<dbReference type="RefSeq" id="WP_144681668.1">
    <property type="nucleotide sequence ID" value="NZ_VLLC01000002.1"/>
</dbReference>
<dbReference type="EMBL" id="VLLC01000002">
    <property type="protein sequence ID" value="TWI76706.1"/>
    <property type="molecule type" value="Genomic_DNA"/>
</dbReference>
<dbReference type="Proteomes" id="UP000318307">
    <property type="component" value="Unassembled WGS sequence"/>
</dbReference>
<organism evidence="1 2">
    <name type="scientific">Desulfobotulus alkaliphilus</name>
    <dbReference type="NCBI Taxonomy" id="622671"/>
    <lineage>
        <taxon>Bacteria</taxon>
        <taxon>Pseudomonadati</taxon>
        <taxon>Thermodesulfobacteriota</taxon>
        <taxon>Desulfobacteria</taxon>
        <taxon>Desulfobacterales</taxon>
        <taxon>Desulfobacteraceae</taxon>
        <taxon>Desulfobotulus</taxon>
    </lineage>
</organism>
<reference evidence="1 2" key="1">
    <citation type="submission" date="2019-07" db="EMBL/GenBank/DDBJ databases">
        <title>Genome sequencing of 100 strains of the haloalkaliphilic chemolithoautotrophic sulfur-oxidizing bacterium Thioalkalivibrio.</title>
        <authorList>
            <person name="Muyzer G."/>
        </authorList>
    </citation>
    <scope>NUCLEOTIDE SEQUENCE [LARGE SCALE GENOMIC DNA]</scope>
    <source>
        <strain evidence="1 2">ASO4-4</strain>
    </source>
</reference>